<feature type="compositionally biased region" description="Low complexity" evidence="3">
    <location>
        <begin position="13"/>
        <end position="31"/>
    </location>
</feature>
<evidence type="ECO:0000256" key="2">
    <source>
        <dbReference type="SAM" id="Coils"/>
    </source>
</evidence>
<comment type="caution">
    <text evidence="5">The sequence shown here is derived from an EMBL/GenBank/DDBJ whole genome shotgun (WGS) entry which is preliminary data.</text>
</comment>
<sequence>MSTRGPQIAPRTSLAPSPSASSAMALNSLSPESASPGSNIAPAPSSLVTSIVTSREWVLPPRPKPGRKPSVDTPALKRKAQNRAAQRAFRERRATRVQELEQKLLEVEKEKEVKEMGLVNTINKLKFENQFLLKSIEQLKLEFHSFRSSMGSPASPHHPPSSGPSPRAYSQGQNQAPSQYHMSQGSSAQRTQPNGYQRSSQSSTSSQGLLAMLHANPNASQKSLAYNLDVNQSAQHLLNFAKSLPANHSTGSPALLLYSVQQILPAPSADSPPAALLFRHVPSNKSSLISPTSQNATPNKDGKGHSHGNNDEFDCGVCLKEQCLCEDIGLKLKPVEEQFNSFTPQAAVLLKSKKRTRGSLLSNSSTGQEIDFTAEFAVKKMPDLKRLKKSPSKEKVTVKKEQDFLSNPSFNEESPVENCGFCSDDTPCVCREAAKEAARINESLTQKADEPEQTEDASTSLPPLLNSSAMRKASLPVMHPGPTLEIREFTNLTPGAVPTVVTKEEKEEEEEAETKSGCTGNPGTCAQCQTDPMSTLFCTTVASRAATSKEPSGEPEPQTRPTLARLGPEKKLPIEASPGKNELEETEPLKNPEPQPSSTSLPNGFGSATTPSTPLPTTPGGSTTGIFIPCADAYKTLSRHKKFNSVDFTSLVGKLTTRGMQVEVQSVANVLRELDRKVYDYTSLRVSLAAETQEPVSVERQDLEERLEELQLEIKKLRTLYGGKEEPDYRLDQAFEDHELLRQFEESLSIGKHGKKDLKQRLSDTKDGDHRPRGVPYQDVFGHGPPDRLHIKSYSYKDGKYSGPYNGRATRRPDVPRLSHNLKSVLFRPGVHFLKDPRTKTYNFSTYLENIVKYENFDFDKVQPFISVPKDKVLLNMALKHNLSYYSSTSSMTPILTKFYLLLNNYSGTKESPRFEFPRFNRTVLELPASVIVLPKGKKNKAGKSVYSVSSDKSGDTEILLSAMGHCLEAFLTTTEQDFKNYLLDNPESLKEAVMNDQNAYSYISCGKLLMRSQLDCYQDGLPGTGTFDLKTRAVCAIRQDRLSDAANNTYQIWRQTGPYESFSREFDDLIRTGALLKYAFQARIGQMDGIFVAYHNIRKFFGFQYLPLEEIDRIFYNDLHVQAKIINDKVKQKEVTLPEDNLPQKVATLQFKASLDIWTSVMDRAIADLEALGYKDTAFRLIFLWKAGDDKKGSKLYASAVPITPEQEEELQTFLGNFQTSFKEDITQEQRAKNLEHFRKELDKLNLSLAQKAPVLGYTIFVDQFFNGKKLYKQHPYPSCLADHFEVKYKIANPICSQPGDRNTFTRDRYMDAMRKVSSMLTSSMQPKGTDKLKNLNVDLQINLSNMELLFSHIRPETNMKPILSPNNSNTSLNLLFSKIETSPLTITSYTTTPSTSPIYEVPRAEEVSSLLRKRVESKTLVMLVGLPASGKSTVCKQLATFLENHDYKCEIYNAGNVRRQLRRTFSDADFFNPDNAAAQEQREQFAAIAMEQMLEDFRNNRINVGFLDATNTTRRRRDKMLEIVRNCDVSFSNVIVLDVSCTDQRLLTFNVNGKTTNGDYTGRSVAEAIADFKQRSSHYYKVYEAILPEELEKASDVVSTYISIQNAKNTQSYSIISEKQHDEVEELFSAFAGNYYKMHGERYHAAVDSFYKLSQQA</sequence>
<dbReference type="InterPro" id="IPR046347">
    <property type="entry name" value="bZIP_sf"/>
</dbReference>
<feature type="compositionally biased region" description="Basic and acidic residues" evidence="3">
    <location>
        <begin position="757"/>
        <end position="772"/>
    </location>
</feature>
<keyword evidence="2" id="KW-0175">Coiled coil</keyword>
<evidence type="ECO:0000259" key="4">
    <source>
        <dbReference type="PROSITE" id="PS00036"/>
    </source>
</evidence>
<dbReference type="Proteomes" id="UP000241107">
    <property type="component" value="Unassembled WGS sequence"/>
</dbReference>
<feature type="compositionally biased region" description="Basic and acidic residues" evidence="3">
    <location>
        <begin position="581"/>
        <end position="590"/>
    </location>
</feature>
<dbReference type="GO" id="GO:0000964">
    <property type="term" value="P:mitochondrial RNA 5'-end processing"/>
    <property type="evidence" value="ECO:0007669"/>
    <property type="project" value="TreeGrafter"/>
</dbReference>
<feature type="region of interest" description="Disordered" evidence="3">
    <location>
        <begin position="57"/>
        <end position="85"/>
    </location>
</feature>
<dbReference type="SUPFAM" id="SSF52540">
    <property type="entry name" value="P-loop containing nucleoside triphosphate hydrolases"/>
    <property type="match status" value="1"/>
</dbReference>
<keyword evidence="6" id="KW-1185">Reference proteome</keyword>
<dbReference type="GO" id="GO:0005524">
    <property type="term" value="F:ATP binding"/>
    <property type="evidence" value="ECO:0007669"/>
    <property type="project" value="InterPro"/>
</dbReference>
<evidence type="ECO:0000256" key="3">
    <source>
        <dbReference type="SAM" id="MobiDB-lite"/>
    </source>
</evidence>
<feature type="region of interest" description="Disordered" evidence="3">
    <location>
        <begin position="755"/>
        <end position="782"/>
    </location>
</feature>
<feature type="region of interest" description="Disordered" evidence="3">
    <location>
        <begin position="545"/>
        <end position="621"/>
    </location>
</feature>
<evidence type="ECO:0000256" key="1">
    <source>
        <dbReference type="ARBA" id="ARBA00023242"/>
    </source>
</evidence>
<dbReference type="EMBL" id="PYFQ01000003">
    <property type="protein sequence ID" value="PSK39289.1"/>
    <property type="molecule type" value="Genomic_DNA"/>
</dbReference>
<feature type="region of interest" description="Disordered" evidence="3">
    <location>
        <begin position="286"/>
        <end position="307"/>
    </location>
</feature>
<gene>
    <name evidence="5" type="ORF">C7M61_001896</name>
</gene>
<dbReference type="Pfam" id="PF08634">
    <property type="entry name" value="Pet127"/>
    <property type="match status" value="1"/>
</dbReference>
<feature type="compositionally biased region" description="Polar residues" evidence="3">
    <location>
        <begin position="168"/>
        <end position="196"/>
    </location>
</feature>
<dbReference type="GO" id="GO:0005634">
    <property type="term" value="C:nucleus"/>
    <property type="evidence" value="ECO:0007669"/>
    <property type="project" value="InterPro"/>
</dbReference>
<dbReference type="RefSeq" id="XP_024714426.1">
    <property type="nucleotide sequence ID" value="XM_024857290.1"/>
</dbReference>
<dbReference type="PANTHER" id="PTHR31014">
    <property type="entry name" value="MITOCHONDRIAL TRANSLATION SYSTEM COMPONENT PET127-RELATED"/>
    <property type="match status" value="1"/>
</dbReference>
<reference evidence="5 6" key="1">
    <citation type="submission" date="2018-03" db="EMBL/GenBank/DDBJ databases">
        <title>Candida pseudohaemulonii genome assembly and annotation.</title>
        <authorList>
            <person name="Munoz J.F."/>
            <person name="Gade L.G."/>
            <person name="Chow N.A."/>
            <person name="Litvintseva A.P."/>
            <person name="Loparev V.N."/>
            <person name="Cuomo C.A."/>
        </authorList>
    </citation>
    <scope>NUCLEOTIDE SEQUENCE [LARGE SCALE GENOMIC DNA]</scope>
    <source>
        <strain evidence="5 6">B12108</strain>
    </source>
</reference>
<dbReference type="GO" id="GO:0006000">
    <property type="term" value="P:fructose metabolic process"/>
    <property type="evidence" value="ECO:0007669"/>
    <property type="project" value="InterPro"/>
</dbReference>
<dbReference type="SMART" id="SM00338">
    <property type="entry name" value="BRLZ"/>
    <property type="match status" value="1"/>
</dbReference>
<dbReference type="InterPro" id="IPR013943">
    <property type="entry name" value="Pet127"/>
</dbReference>
<protein>
    <recommendedName>
        <fullName evidence="4">BZIP domain-containing protein</fullName>
    </recommendedName>
</protein>
<evidence type="ECO:0000313" key="6">
    <source>
        <dbReference type="Proteomes" id="UP000241107"/>
    </source>
</evidence>
<dbReference type="InterPro" id="IPR027417">
    <property type="entry name" value="P-loop_NTPase"/>
</dbReference>
<dbReference type="GO" id="GO:0003700">
    <property type="term" value="F:DNA-binding transcription factor activity"/>
    <property type="evidence" value="ECO:0007669"/>
    <property type="project" value="InterPro"/>
</dbReference>
<dbReference type="STRING" id="418784.A0A2P7YTK2"/>
<keyword evidence="1" id="KW-0539">Nucleus</keyword>
<feature type="region of interest" description="Disordered" evidence="3">
    <location>
        <begin position="147"/>
        <end position="207"/>
    </location>
</feature>
<feature type="region of interest" description="Disordered" evidence="3">
    <location>
        <begin position="1"/>
        <end position="44"/>
    </location>
</feature>
<dbReference type="PANTHER" id="PTHR31014:SF0">
    <property type="entry name" value="MITOCHONDRIAL TRANSLATION SYSTEM COMPONENT PET127-RELATED"/>
    <property type="match status" value="1"/>
</dbReference>
<feature type="region of interest" description="Disordered" evidence="3">
    <location>
        <begin position="501"/>
        <end position="524"/>
    </location>
</feature>
<dbReference type="OrthoDB" id="10249045at2759"/>
<dbReference type="Gene3D" id="3.40.50.300">
    <property type="entry name" value="P-loop containing nucleotide triphosphate hydrolases"/>
    <property type="match status" value="1"/>
</dbReference>
<dbReference type="PROSITE" id="PS00036">
    <property type="entry name" value="BZIP_BASIC"/>
    <property type="match status" value="1"/>
</dbReference>
<dbReference type="SUPFAM" id="SSF57959">
    <property type="entry name" value="Leucine zipper domain"/>
    <property type="match status" value="1"/>
</dbReference>
<dbReference type="InterPro" id="IPR018287">
    <property type="entry name" value="Hap4_TF_heteromerisation"/>
</dbReference>
<feature type="compositionally biased region" description="Polar residues" evidence="3">
    <location>
        <begin position="286"/>
        <end position="298"/>
    </location>
</feature>
<dbReference type="Pfam" id="PF01591">
    <property type="entry name" value="6PF2K"/>
    <property type="match status" value="1"/>
</dbReference>
<dbReference type="VEuPathDB" id="FungiDB:C7M61_001896"/>
<dbReference type="InterPro" id="IPR013079">
    <property type="entry name" value="6Phosfructo_kin"/>
</dbReference>
<feature type="compositionally biased region" description="Low complexity" evidence="3">
    <location>
        <begin position="197"/>
        <end position="207"/>
    </location>
</feature>
<name>A0A2P7YTK2_9ASCO</name>
<feature type="region of interest" description="Disordered" evidence="3">
    <location>
        <begin position="442"/>
        <end position="464"/>
    </location>
</feature>
<proteinExistence type="predicted"/>
<dbReference type="CDD" id="cd14688">
    <property type="entry name" value="bZIP_YAP"/>
    <property type="match status" value="1"/>
</dbReference>
<dbReference type="GeneID" id="36565286"/>
<evidence type="ECO:0000313" key="5">
    <source>
        <dbReference type="EMBL" id="PSK39289.1"/>
    </source>
</evidence>
<dbReference type="InterPro" id="IPR004827">
    <property type="entry name" value="bZIP"/>
</dbReference>
<dbReference type="Pfam" id="PF10297">
    <property type="entry name" value="Hap4_Hap_bind"/>
    <property type="match status" value="1"/>
</dbReference>
<feature type="coiled-coil region" evidence="2">
    <location>
        <begin position="693"/>
        <end position="720"/>
    </location>
</feature>
<dbReference type="Gene3D" id="1.20.5.170">
    <property type="match status" value="1"/>
</dbReference>
<feature type="coiled-coil region" evidence="2">
    <location>
        <begin position="90"/>
        <end position="142"/>
    </location>
</feature>
<organism evidence="5 6">
    <name type="scientific">Candidozyma pseudohaemuli</name>
    <dbReference type="NCBI Taxonomy" id="418784"/>
    <lineage>
        <taxon>Eukaryota</taxon>
        <taxon>Fungi</taxon>
        <taxon>Dikarya</taxon>
        <taxon>Ascomycota</taxon>
        <taxon>Saccharomycotina</taxon>
        <taxon>Pichiomycetes</taxon>
        <taxon>Metschnikowiaceae</taxon>
        <taxon>Candidozyma</taxon>
    </lineage>
</organism>
<dbReference type="GO" id="GO:0005740">
    <property type="term" value="C:mitochondrial envelope"/>
    <property type="evidence" value="ECO:0007669"/>
    <property type="project" value="TreeGrafter"/>
</dbReference>
<accession>A0A2P7YTK2</accession>
<dbReference type="GO" id="GO:0003873">
    <property type="term" value="F:6-phosphofructo-2-kinase activity"/>
    <property type="evidence" value="ECO:0007669"/>
    <property type="project" value="InterPro"/>
</dbReference>
<feature type="domain" description="BZIP" evidence="4">
    <location>
        <begin position="77"/>
        <end position="92"/>
    </location>
</feature>